<organism evidence="1 2">
    <name type="scientific">Rubroshorea leprosula</name>
    <dbReference type="NCBI Taxonomy" id="152421"/>
    <lineage>
        <taxon>Eukaryota</taxon>
        <taxon>Viridiplantae</taxon>
        <taxon>Streptophyta</taxon>
        <taxon>Embryophyta</taxon>
        <taxon>Tracheophyta</taxon>
        <taxon>Spermatophyta</taxon>
        <taxon>Magnoliopsida</taxon>
        <taxon>eudicotyledons</taxon>
        <taxon>Gunneridae</taxon>
        <taxon>Pentapetalae</taxon>
        <taxon>rosids</taxon>
        <taxon>malvids</taxon>
        <taxon>Malvales</taxon>
        <taxon>Dipterocarpaceae</taxon>
        <taxon>Rubroshorea</taxon>
    </lineage>
</organism>
<sequence length="35" mass="3915">MTGHVDTKIFKNLIHQYKSNLLYVTPSAKSPTPAL</sequence>
<comment type="caution">
    <text evidence="1">The sequence shown here is derived from an EMBL/GenBank/DDBJ whole genome shotgun (WGS) entry which is preliminary data.</text>
</comment>
<accession>A0AAV5MNS5</accession>
<protein>
    <submittedName>
        <fullName evidence="1">Uncharacterized protein</fullName>
    </submittedName>
</protein>
<dbReference type="Proteomes" id="UP001054252">
    <property type="component" value="Unassembled WGS sequence"/>
</dbReference>
<dbReference type="EMBL" id="BPVZ01000394">
    <property type="protein sequence ID" value="GKV50774.1"/>
    <property type="molecule type" value="Genomic_DNA"/>
</dbReference>
<keyword evidence="2" id="KW-1185">Reference proteome</keyword>
<reference evidence="1 2" key="1">
    <citation type="journal article" date="2021" name="Commun. Biol.">
        <title>The genome of Shorea leprosula (Dipterocarpaceae) highlights the ecological relevance of drought in aseasonal tropical rainforests.</title>
        <authorList>
            <person name="Ng K.K.S."/>
            <person name="Kobayashi M.J."/>
            <person name="Fawcett J.A."/>
            <person name="Hatakeyama M."/>
            <person name="Paape T."/>
            <person name="Ng C.H."/>
            <person name="Ang C.C."/>
            <person name="Tnah L.H."/>
            <person name="Lee C.T."/>
            <person name="Nishiyama T."/>
            <person name="Sese J."/>
            <person name="O'Brien M.J."/>
            <person name="Copetti D."/>
            <person name="Mohd Noor M.I."/>
            <person name="Ong R.C."/>
            <person name="Putra M."/>
            <person name="Sireger I.Z."/>
            <person name="Indrioko S."/>
            <person name="Kosugi Y."/>
            <person name="Izuno A."/>
            <person name="Isagi Y."/>
            <person name="Lee S.L."/>
            <person name="Shimizu K.K."/>
        </authorList>
    </citation>
    <scope>NUCLEOTIDE SEQUENCE [LARGE SCALE GENOMIC DNA]</scope>
    <source>
        <strain evidence="1">214</strain>
    </source>
</reference>
<evidence type="ECO:0000313" key="2">
    <source>
        <dbReference type="Proteomes" id="UP001054252"/>
    </source>
</evidence>
<dbReference type="AlphaFoldDB" id="A0AAV5MNS5"/>
<evidence type="ECO:0000313" key="1">
    <source>
        <dbReference type="EMBL" id="GKV50774.1"/>
    </source>
</evidence>
<name>A0AAV5MNS5_9ROSI</name>
<proteinExistence type="predicted"/>
<gene>
    <name evidence="1" type="ORF">SLEP1_g57469</name>
</gene>